<proteinExistence type="predicted"/>
<protein>
    <recommendedName>
        <fullName evidence="3">FBD domain-containing protein</fullName>
    </recommendedName>
</protein>
<dbReference type="Proteomes" id="UP001371456">
    <property type="component" value="Unassembled WGS sequence"/>
</dbReference>
<gene>
    <name evidence="1" type="ORF">RDI58_012842</name>
</gene>
<sequence>MFNLPVDAQFLNLVCLQLEHFSIDCPVGSNSATLILPMLETLKLMCCFNVHSVNLVDATRNHSSELLYYLKAHDQVISEVLRIIRTVRLRKFKGTAIEMYLVEVIIDNSPNLKRMNIKTVQEK</sequence>
<accession>A0AAN8YH53</accession>
<evidence type="ECO:0000313" key="1">
    <source>
        <dbReference type="EMBL" id="KAK6789043.1"/>
    </source>
</evidence>
<evidence type="ECO:0000313" key="2">
    <source>
        <dbReference type="Proteomes" id="UP001371456"/>
    </source>
</evidence>
<dbReference type="EMBL" id="JBANQN010000005">
    <property type="protein sequence ID" value="KAK6789043.1"/>
    <property type="molecule type" value="Genomic_DNA"/>
</dbReference>
<name>A0AAN8YH53_SOLBU</name>
<evidence type="ECO:0008006" key="3">
    <source>
        <dbReference type="Google" id="ProtNLM"/>
    </source>
</evidence>
<reference evidence="1 2" key="1">
    <citation type="submission" date="2024-02" db="EMBL/GenBank/DDBJ databases">
        <title>de novo genome assembly of Solanum bulbocastanum strain 11H21.</title>
        <authorList>
            <person name="Hosaka A.J."/>
        </authorList>
    </citation>
    <scope>NUCLEOTIDE SEQUENCE [LARGE SCALE GENOMIC DNA]</scope>
    <source>
        <tissue evidence="1">Young leaves</tissue>
    </source>
</reference>
<keyword evidence="2" id="KW-1185">Reference proteome</keyword>
<dbReference type="AlphaFoldDB" id="A0AAN8YH53"/>
<comment type="caution">
    <text evidence="1">The sequence shown here is derived from an EMBL/GenBank/DDBJ whole genome shotgun (WGS) entry which is preliminary data.</text>
</comment>
<organism evidence="1 2">
    <name type="scientific">Solanum bulbocastanum</name>
    <name type="common">Wild potato</name>
    <dbReference type="NCBI Taxonomy" id="147425"/>
    <lineage>
        <taxon>Eukaryota</taxon>
        <taxon>Viridiplantae</taxon>
        <taxon>Streptophyta</taxon>
        <taxon>Embryophyta</taxon>
        <taxon>Tracheophyta</taxon>
        <taxon>Spermatophyta</taxon>
        <taxon>Magnoliopsida</taxon>
        <taxon>eudicotyledons</taxon>
        <taxon>Gunneridae</taxon>
        <taxon>Pentapetalae</taxon>
        <taxon>asterids</taxon>
        <taxon>lamiids</taxon>
        <taxon>Solanales</taxon>
        <taxon>Solanaceae</taxon>
        <taxon>Solanoideae</taxon>
        <taxon>Solaneae</taxon>
        <taxon>Solanum</taxon>
    </lineage>
</organism>